<dbReference type="EMBL" id="BLLF01006749">
    <property type="protein sequence ID" value="GFH32520.1"/>
    <property type="molecule type" value="Genomic_DNA"/>
</dbReference>
<dbReference type="AlphaFoldDB" id="A0A6A0AHU7"/>
<comment type="caution">
    <text evidence="2">The sequence shown here is derived from an EMBL/GenBank/DDBJ whole genome shotgun (WGS) entry which is preliminary data.</text>
</comment>
<evidence type="ECO:0000313" key="3">
    <source>
        <dbReference type="Proteomes" id="UP000485058"/>
    </source>
</evidence>
<reference evidence="2 3" key="1">
    <citation type="submission" date="2020-02" db="EMBL/GenBank/DDBJ databases">
        <title>Draft genome sequence of Haematococcus lacustris strain NIES-144.</title>
        <authorList>
            <person name="Morimoto D."/>
            <person name="Nakagawa S."/>
            <person name="Yoshida T."/>
            <person name="Sawayama S."/>
        </authorList>
    </citation>
    <scope>NUCLEOTIDE SEQUENCE [LARGE SCALE GENOMIC DNA]</scope>
    <source>
        <strain evidence="2 3">NIES-144</strain>
    </source>
</reference>
<keyword evidence="3" id="KW-1185">Reference proteome</keyword>
<dbReference type="Proteomes" id="UP000485058">
    <property type="component" value="Unassembled WGS sequence"/>
</dbReference>
<organism evidence="2 3">
    <name type="scientific">Haematococcus lacustris</name>
    <name type="common">Green alga</name>
    <name type="synonym">Haematococcus pluvialis</name>
    <dbReference type="NCBI Taxonomy" id="44745"/>
    <lineage>
        <taxon>Eukaryota</taxon>
        <taxon>Viridiplantae</taxon>
        <taxon>Chlorophyta</taxon>
        <taxon>core chlorophytes</taxon>
        <taxon>Chlorophyceae</taxon>
        <taxon>CS clade</taxon>
        <taxon>Chlamydomonadales</taxon>
        <taxon>Haematococcaceae</taxon>
        <taxon>Haematococcus</taxon>
    </lineage>
</organism>
<sequence length="131" mass="14232">MAFSVMGWKGAQEQGLPTDGLRRARPANSIPDHHNQSVTEATNTLVGCCMYVSQRKREGSKGIAQDSTLPQEELAARRSWQPGGARSSQEQTAAKPATRLSERSERILKKKSSQTEDLTCINGGASTAYPK</sequence>
<protein>
    <submittedName>
        <fullName evidence="2">Uncharacterized protein</fullName>
    </submittedName>
</protein>
<name>A0A6A0AHU7_HAELA</name>
<gene>
    <name evidence="2" type="ORF">HaLaN_31754</name>
</gene>
<feature type="region of interest" description="Disordered" evidence="1">
    <location>
        <begin position="1"/>
        <end position="38"/>
    </location>
</feature>
<feature type="region of interest" description="Disordered" evidence="1">
    <location>
        <begin position="56"/>
        <end position="115"/>
    </location>
</feature>
<evidence type="ECO:0000313" key="2">
    <source>
        <dbReference type="EMBL" id="GFH32520.1"/>
    </source>
</evidence>
<evidence type="ECO:0000256" key="1">
    <source>
        <dbReference type="SAM" id="MobiDB-lite"/>
    </source>
</evidence>
<proteinExistence type="predicted"/>
<accession>A0A6A0AHU7</accession>